<evidence type="ECO:0000313" key="2">
    <source>
        <dbReference type="EMBL" id="KKL59838.1"/>
    </source>
</evidence>
<evidence type="ECO:0000256" key="1">
    <source>
        <dbReference type="SAM" id="MobiDB-lite"/>
    </source>
</evidence>
<organism evidence="2">
    <name type="scientific">marine sediment metagenome</name>
    <dbReference type="NCBI Taxonomy" id="412755"/>
    <lineage>
        <taxon>unclassified sequences</taxon>
        <taxon>metagenomes</taxon>
        <taxon>ecological metagenomes</taxon>
    </lineage>
</organism>
<accession>A0A0F9DDM6</accession>
<gene>
    <name evidence="2" type="ORF">LCGC14_2211300</name>
</gene>
<dbReference type="AlphaFoldDB" id="A0A0F9DDM6"/>
<feature type="non-terminal residue" evidence="2">
    <location>
        <position position="25"/>
    </location>
</feature>
<proteinExistence type="predicted"/>
<comment type="caution">
    <text evidence="2">The sequence shown here is derived from an EMBL/GenBank/DDBJ whole genome shotgun (WGS) entry which is preliminary data.</text>
</comment>
<sequence length="25" mass="2869">MDLLAKALKSGKKEEATEEEKDFEE</sequence>
<protein>
    <submittedName>
        <fullName evidence="2">Uncharacterized protein</fullName>
    </submittedName>
</protein>
<dbReference type="EMBL" id="LAZR01029351">
    <property type="protein sequence ID" value="KKL59838.1"/>
    <property type="molecule type" value="Genomic_DNA"/>
</dbReference>
<name>A0A0F9DDM6_9ZZZZ</name>
<feature type="region of interest" description="Disordered" evidence="1">
    <location>
        <begin position="1"/>
        <end position="25"/>
    </location>
</feature>
<reference evidence="2" key="1">
    <citation type="journal article" date="2015" name="Nature">
        <title>Complex archaea that bridge the gap between prokaryotes and eukaryotes.</title>
        <authorList>
            <person name="Spang A."/>
            <person name="Saw J.H."/>
            <person name="Jorgensen S.L."/>
            <person name="Zaremba-Niedzwiedzka K."/>
            <person name="Martijn J."/>
            <person name="Lind A.E."/>
            <person name="van Eijk R."/>
            <person name="Schleper C."/>
            <person name="Guy L."/>
            <person name="Ettema T.J."/>
        </authorList>
    </citation>
    <scope>NUCLEOTIDE SEQUENCE</scope>
</reference>
<feature type="compositionally biased region" description="Acidic residues" evidence="1">
    <location>
        <begin position="16"/>
        <end position="25"/>
    </location>
</feature>